<keyword evidence="2" id="KW-0732">Signal</keyword>
<dbReference type="Pfam" id="PF06013">
    <property type="entry name" value="WXG100"/>
    <property type="match status" value="1"/>
</dbReference>
<reference evidence="3 4" key="1">
    <citation type="journal article" date="2018" name="IMA Fungus">
        <title>IMA Genome-F 9: Draft genome sequence of Annulohypoxylon stygium, Aspergillus mulundensis, Berkeleyomyces basicola (syn. Thielaviopsis basicola), Ceratocystis smalleyi, two Cercospora beticola strains, Coleophoma cylindrospora, Fusarium fracticaudum, Phialophora cf. hyalina, and Morchella septimelata.</title>
        <authorList>
            <person name="Wingfield B.D."/>
            <person name="Bills G.F."/>
            <person name="Dong Y."/>
            <person name="Huang W."/>
            <person name="Nel W.J."/>
            <person name="Swalarsk-Parry B.S."/>
            <person name="Vaghefi N."/>
            <person name="Wilken P.M."/>
            <person name="An Z."/>
            <person name="de Beer Z.W."/>
            <person name="De Vos L."/>
            <person name="Chen L."/>
            <person name="Duong T.A."/>
            <person name="Gao Y."/>
            <person name="Hammerbacher A."/>
            <person name="Kikkert J.R."/>
            <person name="Li Y."/>
            <person name="Li H."/>
            <person name="Li K."/>
            <person name="Li Q."/>
            <person name="Liu X."/>
            <person name="Ma X."/>
            <person name="Naidoo K."/>
            <person name="Pethybridge S.J."/>
            <person name="Sun J."/>
            <person name="Steenkamp E.T."/>
            <person name="van der Nest M.A."/>
            <person name="van Wyk S."/>
            <person name="Wingfield M.J."/>
            <person name="Xiong C."/>
            <person name="Yue Q."/>
            <person name="Zhang X."/>
        </authorList>
    </citation>
    <scope>NUCLEOTIDE SEQUENCE [LARGE SCALE GENOMIC DNA]</scope>
    <source>
        <strain evidence="3 4">DSM 5745</strain>
    </source>
</reference>
<dbReference type="GeneID" id="38120293"/>
<protein>
    <submittedName>
        <fullName evidence="3">Uncharacterized protein</fullName>
    </submittedName>
</protein>
<dbReference type="SUPFAM" id="SSF140453">
    <property type="entry name" value="EsxAB dimer-like"/>
    <property type="match status" value="1"/>
</dbReference>
<evidence type="ECO:0000256" key="1">
    <source>
        <dbReference type="SAM" id="MobiDB-lite"/>
    </source>
</evidence>
<proteinExistence type="predicted"/>
<feature type="region of interest" description="Disordered" evidence="1">
    <location>
        <begin position="196"/>
        <end position="262"/>
    </location>
</feature>
<dbReference type="InterPro" id="IPR010310">
    <property type="entry name" value="T7SS_ESAT-6-like"/>
</dbReference>
<dbReference type="AlphaFoldDB" id="A0A3D8QRT8"/>
<feature type="chain" id="PRO_5017568089" evidence="2">
    <location>
        <begin position="19"/>
        <end position="284"/>
    </location>
</feature>
<gene>
    <name evidence="3" type="ORF">DSM5745_09923</name>
</gene>
<accession>A0A3D8QRT8</accession>
<dbReference type="NCBIfam" id="TIGR03930">
    <property type="entry name" value="WXG100_ESAT6"/>
    <property type="match status" value="1"/>
</dbReference>
<feature type="compositionally biased region" description="Low complexity" evidence="1">
    <location>
        <begin position="221"/>
        <end position="231"/>
    </location>
</feature>
<evidence type="ECO:0000313" key="4">
    <source>
        <dbReference type="Proteomes" id="UP000256690"/>
    </source>
</evidence>
<dbReference type="Gene3D" id="1.10.287.1060">
    <property type="entry name" value="ESAT-6-like"/>
    <property type="match status" value="1"/>
</dbReference>
<feature type="signal peptide" evidence="2">
    <location>
        <begin position="1"/>
        <end position="18"/>
    </location>
</feature>
<keyword evidence="4" id="KW-1185">Reference proteome</keyword>
<organism evidence="3 4">
    <name type="scientific">Aspergillus mulundensis</name>
    <dbReference type="NCBI Taxonomy" id="1810919"/>
    <lineage>
        <taxon>Eukaryota</taxon>
        <taxon>Fungi</taxon>
        <taxon>Dikarya</taxon>
        <taxon>Ascomycota</taxon>
        <taxon>Pezizomycotina</taxon>
        <taxon>Eurotiomycetes</taxon>
        <taxon>Eurotiomycetidae</taxon>
        <taxon>Eurotiales</taxon>
        <taxon>Aspergillaceae</taxon>
        <taxon>Aspergillus</taxon>
        <taxon>Aspergillus subgen. Nidulantes</taxon>
    </lineage>
</organism>
<dbReference type="EMBL" id="PVWQ01000014">
    <property type="protein sequence ID" value="RDW64512.1"/>
    <property type="molecule type" value="Genomic_DNA"/>
</dbReference>
<sequence>MQLTKALSASLLAALAASAPVPSPQIQVDYAQLQALANSVQSFAQSTSSQFGSLSSDFNAVAGSFSGSAQQSLSQLFTSLSDSVSRIQQTSNSVVDALNNAAQTYEQAESENAGVWSKFQARGDAHDLGSEYLSGVDTPADSSTDDSAWTKLRTRGRLGYNEAPVDDEFAAIKMVASDGKDATTSALAEDIAVATPKGEASLSSDGSDAGAYTQGAGGASGSVSVPVSADATQSGAEAGVGGVKGYNEPTSRSVGGGKGNDYATDNIHATEAAVGGGKGNDVGV</sequence>
<dbReference type="Proteomes" id="UP000256690">
    <property type="component" value="Unassembled WGS sequence"/>
</dbReference>
<comment type="caution">
    <text evidence="3">The sequence shown here is derived from an EMBL/GenBank/DDBJ whole genome shotgun (WGS) entry which is preliminary data.</text>
</comment>
<feature type="compositionally biased region" description="Low complexity" evidence="1">
    <location>
        <begin position="200"/>
        <end position="211"/>
    </location>
</feature>
<evidence type="ECO:0000313" key="3">
    <source>
        <dbReference type="EMBL" id="RDW64512.1"/>
    </source>
</evidence>
<dbReference type="InterPro" id="IPR036689">
    <property type="entry name" value="ESAT-6-like_sf"/>
</dbReference>
<name>A0A3D8QRT8_9EURO</name>
<dbReference type="RefSeq" id="XP_026599671.1">
    <property type="nucleotide sequence ID" value="XM_026751939.1"/>
</dbReference>
<evidence type="ECO:0000256" key="2">
    <source>
        <dbReference type="SAM" id="SignalP"/>
    </source>
</evidence>